<dbReference type="HOGENOM" id="CLU_2235208_0_0_7"/>
<dbReference type="AlphaFoldDB" id="Q2LSE3"/>
<proteinExistence type="predicted"/>
<reference evidence="1 2" key="1">
    <citation type="journal article" date="2007" name="Proc. Natl. Acad. Sci. U.S.A.">
        <title>The genome of Syntrophus aciditrophicus: life at the thermodynamic limit of microbial growth.</title>
        <authorList>
            <person name="McInerney M.J."/>
            <person name="Rohlin L."/>
            <person name="Mouttaki H."/>
            <person name="Kim U."/>
            <person name="Krupp R.S."/>
            <person name="Rios-Hernandez L."/>
            <person name="Sieber J."/>
            <person name="Struchtemeyer C.G."/>
            <person name="Bhattacharyya A."/>
            <person name="Campbell J.W."/>
            <person name="Gunsalus R.P."/>
        </authorList>
    </citation>
    <scope>NUCLEOTIDE SEQUENCE [LARGE SCALE GENOMIC DNA]</scope>
    <source>
        <strain evidence="1 2">SB</strain>
    </source>
</reference>
<dbReference type="Proteomes" id="UP000001933">
    <property type="component" value="Chromosome"/>
</dbReference>
<sequence>MKSTESLSFYIIQIIIQNSTEHIDLPGKRQAGLFPAQQPSAGLLQKRKSTAQTRAETRRSEGFIHIISICREATPLFHLSTLSLCWNHYPLTRRDVFRYFTLSEI</sequence>
<evidence type="ECO:0000313" key="1">
    <source>
        <dbReference type="EMBL" id="ABC77003.1"/>
    </source>
</evidence>
<accession>Q2LSE3</accession>
<dbReference type="STRING" id="56780.SYN_03508"/>
<dbReference type="KEGG" id="sat:SYN_03508"/>
<protein>
    <submittedName>
        <fullName evidence="1">Hypothetical cytosolic protein</fullName>
    </submittedName>
</protein>
<name>Q2LSE3_SYNAS</name>
<evidence type="ECO:0000313" key="2">
    <source>
        <dbReference type="Proteomes" id="UP000001933"/>
    </source>
</evidence>
<organism evidence="1 2">
    <name type="scientific">Syntrophus aciditrophicus (strain SB)</name>
    <dbReference type="NCBI Taxonomy" id="56780"/>
    <lineage>
        <taxon>Bacteria</taxon>
        <taxon>Pseudomonadati</taxon>
        <taxon>Thermodesulfobacteriota</taxon>
        <taxon>Syntrophia</taxon>
        <taxon>Syntrophales</taxon>
        <taxon>Syntrophaceae</taxon>
        <taxon>Syntrophus</taxon>
    </lineage>
</organism>
<keyword evidence="2" id="KW-1185">Reference proteome</keyword>
<dbReference type="InParanoid" id="Q2LSE3"/>
<gene>
    <name evidence="1" type="ORF">SYN_03508</name>
</gene>
<dbReference type="EMBL" id="CP000252">
    <property type="protein sequence ID" value="ABC77003.1"/>
    <property type="molecule type" value="Genomic_DNA"/>
</dbReference>